<dbReference type="EMBL" id="QGKW02001660">
    <property type="protein sequence ID" value="KAF2579135.1"/>
    <property type="molecule type" value="Genomic_DNA"/>
</dbReference>
<evidence type="ECO:0008006" key="3">
    <source>
        <dbReference type="Google" id="ProtNLM"/>
    </source>
</evidence>
<reference evidence="1" key="1">
    <citation type="submission" date="2019-12" db="EMBL/GenBank/DDBJ databases">
        <title>Genome sequencing and annotation of Brassica cretica.</title>
        <authorList>
            <person name="Studholme D.J."/>
            <person name="Sarris P.F."/>
        </authorList>
    </citation>
    <scope>NUCLEOTIDE SEQUENCE</scope>
    <source>
        <strain evidence="1">PFS-001/15</strain>
        <tissue evidence="1">Leaf</tissue>
    </source>
</reference>
<dbReference type="AlphaFoldDB" id="A0A8S9JAT9"/>
<dbReference type="Proteomes" id="UP000712281">
    <property type="component" value="Unassembled WGS sequence"/>
</dbReference>
<organism evidence="1 2">
    <name type="scientific">Brassica cretica</name>
    <name type="common">Mustard</name>
    <dbReference type="NCBI Taxonomy" id="69181"/>
    <lineage>
        <taxon>Eukaryota</taxon>
        <taxon>Viridiplantae</taxon>
        <taxon>Streptophyta</taxon>
        <taxon>Embryophyta</taxon>
        <taxon>Tracheophyta</taxon>
        <taxon>Spermatophyta</taxon>
        <taxon>Magnoliopsida</taxon>
        <taxon>eudicotyledons</taxon>
        <taxon>Gunneridae</taxon>
        <taxon>Pentapetalae</taxon>
        <taxon>rosids</taxon>
        <taxon>malvids</taxon>
        <taxon>Brassicales</taxon>
        <taxon>Brassicaceae</taxon>
        <taxon>Brassiceae</taxon>
        <taxon>Brassica</taxon>
    </lineage>
</organism>
<sequence>MIKARAIVYPLLKRRIENGQTTRFWFDNWSPLGNLHTFLNGNSTRLGISRTATVASLYHEGRRLQISCGLVECPTDSTIVAMLEVLKMASSFMALFSIRKLKRITTQRNAFAVGFQGALEDIVLYRWNGQDRPVLTSLGGSYGHGRQVRKRANVTIDH</sequence>
<gene>
    <name evidence="1" type="ORF">F2Q68_00000344</name>
</gene>
<comment type="caution">
    <text evidence="1">The sequence shown here is derived from an EMBL/GenBank/DDBJ whole genome shotgun (WGS) entry which is preliminary data.</text>
</comment>
<accession>A0A8S9JAT9</accession>
<proteinExistence type="predicted"/>
<evidence type="ECO:0000313" key="2">
    <source>
        <dbReference type="Proteomes" id="UP000712281"/>
    </source>
</evidence>
<evidence type="ECO:0000313" key="1">
    <source>
        <dbReference type="EMBL" id="KAF2579135.1"/>
    </source>
</evidence>
<protein>
    <recommendedName>
        <fullName evidence="3">Reverse transcriptase zinc-binding domain-containing protein</fullName>
    </recommendedName>
</protein>
<name>A0A8S9JAT9_BRACR</name>